<sequence length="81" mass="9239">MLDNSTCQCSVGGKISIIKFAQNFVEEGGSTIYQPIVYERNEKKDEDEKDDDRSWVINWVPKDVHGHGINMLADLDDNPIR</sequence>
<evidence type="ECO:0000313" key="2">
    <source>
        <dbReference type="Proteomes" id="UP000028703"/>
    </source>
</evidence>
<protein>
    <submittedName>
        <fullName evidence="1">Uncharacterized protein</fullName>
    </submittedName>
</protein>
<dbReference type="STRING" id="421531.IX38_21460"/>
<dbReference type="RefSeq" id="WP_034707811.1">
    <property type="nucleotide sequence ID" value="NZ_JPRO01000030.1"/>
</dbReference>
<accession>A0A085YY31</accession>
<keyword evidence="2" id="KW-1185">Reference proteome</keyword>
<dbReference type="EMBL" id="JPRO01000030">
    <property type="protein sequence ID" value="KFE97094.1"/>
    <property type="molecule type" value="Genomic_DNA"/>
</dbReference>
<gene>
    <name evidence="1" type="ORF">IX38_21460</name>
</gene>
<dbReference type="AlphaFoldDB" id="A0A085YY31"/>
<name>A0A085YY31_9FLAO</name>
<dbReference type="Proteomes" id="UP000028703">
    <property type="component" value="Unassembled WGS sequence"/>
</dbReference>
<comment type="caution">
    <text evidence="1">The sequence shown here is derived from an EMBL/GenBank/DDBJ whole genome shotgun (WGS) entry which is preliminary data.</text>
</comment>
<proteinExistence type="predicted"/>
<reference evidence="1 2" key="1">
    <citation type="submission" date="2014-07" db="EMBL/GenBank/DDBJ databases">
        <title>Genome of Chryseobacterium luteum DSM 18605.</title>
        <authorList>
            <person name="Stropko S.J."/>
            <person name="Pipes S.E."/>
            <person name="Newman J.D."/>
        </authorList>
    </citation>
    <scope>NUCLEOTIDE SEQUENCE [LARGE SCALE GENOMIC DNA]</scope>
    <source>
        <strain evidence="1 2">DSM 18605</strain>
    </source>
</reference>
<evidence type="ECO:0000313" key="1">
    <source>
        <dbReference type="EMBL" id="KFE97094.1"/>
    </source>
</evidence>
<organism evidence="1 2">
    <name type="scientific">Chryseobacterium luteum</name>
    <dbReference type="NCBI Taxonomy" id="421531"/>
    <lineage>
        <taxon>Bacteria</taxon>
        <taxon>Pseudomonadati</taxon>
        <taxon>Bacteroidota</taxon>
        <taxon>Flavobacteriia</taxon>
        <taxon>Flavobacteriales</taxon>
        <taxon>Weeksellaceae</taxon>
        <taxon>Chryseobacterium group</taxon>
        <taxon>Chryseobacterium</taxon>
    </lineage>
</organism>